<evidence type="ECO:0000313" key="2">
    <source>
        <dbReference type="Proteomes" id="UP001595735"/>
    </source>
</evidence>
<name>A0ABV7XT71_9FLAO</name>
<evidence type="ECO:0008006" key="3">
    <source>
        <dbReference type="Google" id="ProtNLM"/>
    </source>
</evidence>
<reference evidence="2" key="1">
    <citation type="journal article" date="2019" name="Int. J. Syst. Evol. Microbiol.">
        <title>The Global Catalogue of Microorganisms (GCM) 10K type strain sequencing project: providing services to taxonomists for standard genome sequencing and annotation.</title>
        <authorList>
            <consortium name="The Broad Institute Genomics Platform"/>
            <consortium name="The Broad Institute Genome Sequencing Center for Infectious Disease"/>
            <person name="Wu L."/>
            <person name="Ma J."/>
        </authorList>
    </citation>
    <scope>NUCLEOTIDE SEQUENCE [LARGE SCALE GENOMIC DNA]</scope>
    <source>
        <strain evidence="2">CECT 7798</strain>
    </source>
</reference>
<dbReference type="EMBL" id="JBHRYO010000002">
    <property type="protein sequence ID" value="MFC3755842.1"/>
    <property type="molecule type" value="Genomic_DNA"/>
</dbReference>
<organism evidence="1 2">
    <name type="scientific">Chryseobacterium tructae</name>
    <dbReference type="NCBI Taxonomy" id="1037380"/>
    <lineage>
        <taxon>Bacteria</taxon>
        <taxon>Pseudomonadati</taxon>
        <taxon>Bacteroidota</taxon>
        <taxon>Flavobacteriia</taxon>
        <taxon>Flavobacteriales</taxon>
        <taxon>Weeksellaceae</taxon>
        <taxon>Chryseobacterium group</taxon>
        <taxon>Chryseobacterium</taxon>
    </lineage>
</organism>
<evidence type="ECO:0000313" key="1">
    <source>
        <dbReference type="EMBL" id="MFC3755842.1"/>
    </source>
</evidence>
<protein>
    <recommendedName>
        <fullName evidence="3">DUF4325 domain-containing protein</fullName>
    </recommendedName>
</protein>
<dbReference type="Proteomes" id="UP001595735">
    <property type="component" value="Unassembled WGS sequence"/>
</dbReference>
<accession>A0ABV7XT71</accession>
<comment type="caution">
    <text evidence="1">The sequence shown here is derived from an EMBL/GenBank/DDBJ whole genome shotgun (WGS) entry which is preliminary data.</text>
</comment>
<dbReference type="RefSeq" id="WP_290295926.1">
    <property type="nucleotide sequence ID" value="NZ_JAUFQR010000001.1"/>
</dbReference>
<keyword evidence="2" id="KW-1185">Reference proteome</keyword>
<proteinExistence type="predicted"/>
<sequence length="127" mass="14489">MKSKLRKITVEHTVYLYSVTDKYHAGTETNTLTVKVFLSGEKKTPLIIDFLTFEHYFMGQSLKSGISLMNAVTDSLESVNINEPKYIQKLIVKGIEKGWNGKNKMEKQDGLNYLAELGYEIEPLKPK</sequence>
<gene>
    <name evidence="1" type="ORF">ACFONJ_07685</name>
</gene>